<feature type="signal peptide" evidence="6">
    <location>
        <begin position="1"/>
        <end position="20"/>
    </location>
</feature>
<dbReference type="PANTHER" id="PTHR43301">
    <property type="entry name" value="ARABINAN ENDO-1,5-ALPHA-L-ARABINOSIDASE"/>
    <property type="match status" value="1"/>
</dbReference>
<accession>A0ABS2D9G4</accession>
<evidence type="ECO:0000256" key="3">
    <source>
        <dbReference type="ARBA" id="ARBA00022801"/>
    </source>
</evidence>
<evidence type="ECO:0000256" key="4">
    <source>
        <dbReference type="ARBA" id="ARBA00023295"/>
    </source>
</evidence>
<dbReference type="CDD" id="cd08998">
    <property type="entry name" value="GH43_Arb43a-like"/>
    <property type="match status" value="1"/>
</dbReference>
<keyword evidence="8" id="KW-1185">Reference proteome</keyword>
<comment type="pathway">
    <text evidence="1 5">Glycan metabolism; L-arabinan degradation.</text>
</comment>
<evidence type="ECO:0000256" key="5">
    <source>
        <dbReference type="PIRNR" id="PIRNR026534"/>
    </source>
</evidence>
<dbReference type="InterPro" id="IPR006710">
    <property type="entry name" value="Glyco_hydro_43"/>
</dbReference>
<dbReference type="EMBL" id="JAFEMC010000004">
    <property type="protein sequence ID" value="MBM6577543.1"/>
    <property type="molecule type" value="Genomic_DNA"/>
</dbReference>
<dbReference type="Gene3D" id="2.115.10.20">
    <property type="entry name" value="Glycosyl hydrolase domain, family 43"/>
    <property type="match status" value="1"/>
</dbReference>
<feature type="chain" id="PRO_5046150092" description="Extracellular exo-alpha-(1-&gt;5)-L-arabinofuranosidase" evidence="6">
    <location>
        <begin position="21"/>
        <end position="339"/>
    </location>
</feature>
<sequence>MIRIVLAAALSLLAGGATVAQEPPSPLNTRLEGAIAPVHDPVIIRAGDTYYVYGTGLGPGQMLGARTSKDLIHWTEAPSPIAALPEWATKAVPGTKGMWAPDISYVNGRYRLYYSVSTFGSNRSAIGLATSSTLDPAAPGYGWRDEGMVVGSTPDSDYNAIDPNLIVARDGRQYLALGSFWTGLKLFELNPKTGKLLKPGAAPVSIARRPAPAGGPAPIEAPFVIDHGGYYWLLASYDYCCKGAQSTYYTVVGRSKDVDGPYLGKDGSSMLQGGGTIFLRADLQEQQRYRGPGHAGAFRDKDGTDYVVYHAYDRQNKGAPTLRIARIRWGADGWPVAEQ</sequence>
<dbReference type="PANTHER" id="PTHR43301:SF3">
    <property type="entry name" value="ARABINAN ENDO-1,5-ALPHA-L-ARABINOSIDASE A-RELATED"/>
    <property type="match status" value="1"/>
</dbReference>
<name>A0ABS2D9G4_9SPHN</name>
<evidence type="ECO:0000256" key="2">
    <source>
        <dbReference type="ARBA" id="ARBA00009865"/>
    </source>
</evidence>
<dbReference type="SUPFAM" id="SSF75005">
    <property type="entry name" value="Arabinanase/levansucrase/invertase"/>
    <property type="match status" value="1"/>
</dbReference>
<proteinExistence type="inferred from homology"/>
<evidence type="ECO:0000256" key="1">
    <source>
        <dbReference type="ARBA" id="ARBA00004834"/>
    </source>
</evidence>
<evidence type="ECO:0000313" key="8">
    <source>
        <dbReference type="Proteomes" id="UP000763641"/>
    </source>
</evidence>
<organism evidence="7 8">
    <name type="scientific">Sphingomonas longa</name>
    <dbReference type="NCBI Taxonomy" id="2778730"/>
    <lineage>
        <taxon>Bacteria</taxon>
        <taxon>Pseudomonadati</taxon>
        <taxon>Pseudomonadota</taxon>
        <taxon>Alphaproteobacteria</taxon>
        <taxon>Sphingomonadales</taxon>
        <taxon>Sphingomonadaceae</taxon>
        <taxon>Sphingomonas</taxon>
    </lineage>
</organism>
<keyword evidence="4 5" id="KW-0326">Glycosidase</keyword>
<dbReference type="Pfam" id="PF04616">
    <property type="entry name" value="Glyco_hydro_43"/>
    <property type="match status" value="1"/>
</dbReference>
<dbReference type="Proteomes" id="UP000763641">
    <property type="component" value="Unassembled WGS sequence"/>
</dbReference>
<evidence type="ECO:0000256" key="6">
    <source>
        <dbReference type="SAM" id="SignalP"/>
    </source>
</evidence>
<dbReference type="InterPro" id="IPR016840">
    <property type="entry name" value="Glyco_hydro_43_endo_a_Ara-ase"/>
</dbReference>
<comment type="catalytic activity">
    <reaction evidence="5">
        <text>Hydrolysis of terminal non-reducing alpha-L-arabinofuranoside residues in alpha-L-arabinosides.</text>
        <dbReference type="EC" id="3.2.1.55"/>
    </reaction>
</comment>
<keyword evidence="6" id="KW-0732">Signal</keyword>
<dbReference type="EC" id="3.2.1.55" evidence="5"/>
<dbReference type="PIRSF" id="PIRSF026534">
    <property type="entry name" value="Endo_alpha-L-arabinosidase"/>
    <property type="match status" value="1"/>
</dbReference>
<dbReference type="RefSeq" id="WP_204199647.1">
    <property type="nucleotide sequence ID" value="NZ_JAFEMC010000004.1"/>
</dbReference>
<keyword evidence="3 5" id="KW-0378">Hydrolase</keyword>
<evidence type="ECO:0000313" key="7">
    <source>
        <dbReference type="EMBL" id="MBM6577543.1"/>
    </source>
</evidence>
<dbReference type="InterPro" id="IPR023296">
    <property type="entry name" value="Glyco_hydro_beta-prop_sf"/>
</dbReference>
<comment type="similarity">
    <text evidence="2 5">Belongs to the glycosyl hydrolase 43 family.</text>
</comment>
<protein>
    <recommendedName>
        <fullName evidence="5">Extracellular exo-alpha-(1-&gt;5)-L-arabinofuranosidase</fullName>
        <ecNumber evidence="5">3.2.1.55</ecNumber>
    </recommendedName>
</protein>
<gene>
    <name evidence="7" type="ORF">ILT43_14265</name>
</gene>
<dbReference type="InterPro" id="IPR050727">
    <property type="entry name" value="GH43_arabinanases"/>
</dbReference>
<reference evidence="7 8" key="1">
    <citation type="submission" date="2020-12" db="EMBL/GenBank/DDBJ databases">
        <title>Sphingomonas sp.</title>
        <authorList>
            <person name="Kim M.K."/>
        </authorList>
    </citation>
    <scope>NUCLEOTIDE SEQUENCE [LARGE SCALE GENOMIC DNA]</scope>
    <source>
        <strain evidence="7 8">BT552</strain>
    </source>
</reference>
<comment type="caution">
    <text evidence="7">The sequence shown here is derived from an EMBL/GenBank/DDBJ whole genome shotgun (WGS) entry which is preliminary data.</text>
</comment>